<evidence type="ECO:0000313" key="11">
    <source>
        <dbReference type="Proteomes" id="UP000285567"/>
    </source>
</evidence>
<sequence>MAVQILVNLMLSVFWLFVTGSYTFNNFILGYLFALLLVYLMRGVLPGRFYIITVYKIVQLFLVFLIELVKANIDVIRIVIKPRIDNEPAFFTYHTDLKNDWQIALLSNLITLTPGTIVLGVSDDRTKIYIHSIDFTTKEEETESIKSSLEKVVREVGEN</sequence>
<evidence type="ECO:0000256" key="1">
    <source>
        <dbReference type="ARBA" id="ARBA00004651"/>
    </source>
</evidence>
<dbReference type="GO" id="GO:0005886">
    <property type="term" value="C:plasma membrane"/>
    <property type="evidence" value="ECO:0007669"/>
    <property type="project" value="UniProtKB-SubCell"/>
</dbReference>
<comment type="caution">
    <text evidence="10">The sequence shown here is derived from an EMBL/GenBank/DDBJ whole genome shotgun (WGS) entry which is preliminary data.</text>
</comment>
<name>A0A418IRS2_STAXY</name>
<comment type="subcellular location">
    <subcellularLocation>
        <location evidence="1">Cell membrane</location>
        <topology evidence="1">Multi-pass membrane protein</topology>
    </subcellularLocation>
</comment>
<keyword evidence="6 9" id="KW-1133">Transmembrane helix</keyword>
<evidence type="ECO:0000256" key="2">
    <source>
        <dbReference type="ARBA" id="ARBA00006228"/>
    </source>
</evidence>
<protein>
    <submittedName>
        <fullName evidence="10">Na+/H+ antiporter subunit E</fullName>
    </submittedName>
</protein>
<dbReference type="Proteomes" id="UP000285567">
    <property type="component" value="Unassembled WGS sequence"/>
</dbReference>
<keyword evidence="5 9" id="KW-0812">Transmembrane</keyword>
<dbReference type="GO" id="GO:0015297">
    <property type="term" value="F:antiporter activity"/>
    <property type="evidence" value="ECO:0007669"/>
    <property type="project" value="UniProtKB-KW"/>
</dbReference>
<dbReference type="PIRSF" id="PIRSF019239">
    <property type="entry name" value="MrpE"/>
    <property type="match status" value="1"/>
</dbReference>
<keyword evidence="3" id="KW-0813">Transport</keyword>
<dbReference type="Pfam" id="PF01899">
    <property type="entry name" value="MNHE"/>
    <property type="match status" value="1"/>
</dbReference>
<evidence type="ECO:0000256" key="4">
    <source>
        <dbReference type="ARBA" id="ARBA00022475"/>
    </source>
</evidence>
<keyword evidence="4" id="KW-1003">Cell membrane</keyword>
<dbReference type="PANTHER" id="PTHR34584:SF1">
    <property type="entry name" value="NA(+)_H(+) ANTIPORTER SUBUNIT E1"/>
    <property type="match status" value="1"/>
</dbReference>
<keyword evidence="7" id="KW-0406">Ion transport</keyword>
<comment type="similarity">
    <text evidence="2">Belongs to the CPA3 antiporters (TC 2.A.63) subunit E family.</text>
</comment>
<evidence type="ECO:0000256" key="5">
    <source>
        <dbReference type="ARBA" id="ARBA00022692"/>
    </source>
</evidence>
<dbReference type="AlphaFoldDB" id="A0A418IRS2"/>
<evidence type="ECO:0000256" key="6">
    <source>
        <dbReference type="ARBA" id="ARBA00022989"/>
    </source>
</evidence>
<reference evidence="10 11" key="1">
    <citation type="journal article" date="2016" name="Front. Microbiol.">
        <title>Comprehensive Phylogenetic Analysis of Bovine Non-aureus Staphylococci Species Based on Whole-Genome Sequencing.</title>
        <authorList>
            <person name="Naushad S."/>
            <person name="Barkema H.W."/>
            <person name="Luby C."/>
            <person name="Condas L.A."/>
            <person name="Nobrega D.B."/>
            <person name="Carson D.A."/>
            <person name="De Buck J."/>
        </authorList>
    </citation>
    <scope>NUCLEOTIDE SEQUENCE [LARGE SCALE GENOMIC DNA]</scope>
    <source>
        <strain evidence="10 11">SNUC 102</strain>
    </source>
</reference>
<evidence type="ECO:0000256" key="3">
    <source>
        <dbReference type="ARBA" id="ARBA00022449"/>
    </source>
</evidence>
<organism evidence="10 11">
    <name type="scientific">Staphylococcus xylosus</name>
    <dbReference type="NCBI Taxonomy" id="1288"/>
    <lineage>
        <taxon>Bacteria</taxon>
        <taxon>Bacillati</taxon>
        <taxon>Bacillota</taxon>
        <taxon>Bacilli</taxon>
        <taxon>Bacillales</taxon>
        <taxon>Staphylococcaceae</taxon>
        <taxon>Staphylococcus</taxon>
    </lineage>
</organism>
<evidence type="ECO:0000256" key="7">
    <source>
        <dbReference type="ARBA" id="ARBA00023065"/>
    </source>
</evidence>
<keyword evidence="11" id="KW-1185">Reference proteome</keyword>
<keyword evidence="8 9" id="KW-0472">Membrane</keyword>
<proteinExistence type="inferred from homology"/>
<dbReference type="EMBL" id="QXUL01000004">
    <property type="protein sequence ID" value="RIN12684.1"/>
    <property type="molecule type" value="Genomic_DNA"/>
</dbReference>
<evidence type="ECO:0000256" key="9">
    <source>
        <dbReference type="SAM" id="Phobius"/>
    </source>
</evidence>
<feature type="transmembrane region" description="Helical" evidence="9">
    <location>
        <begin position="100"/>
        <end position="121"/>
    </location>
</feature>
<dbReference type="InterPro" id="IPR002758">
    <property type="entry name" value="Cation_antiport_E"/>
</dbReference>
<keyword evidence="3" id="KW-0050">Antiport</keyword>
<evidence type="ECO:0000313" key="10">
    <source>
        <dbReference type="EMBL" id="RIN12684.1"/>
    </source>
</evidence>
<dbReference type="RefSeq" id="WP_017722349.1">
    <property type="nucleotide sequence ID" value="NZ_CABIWF010000001.1"/>
</dbReference>
<evidence type="ECO:0000256" key="8">
    <source>
        <dbReference type="ARBA" id="ARBA00023136"/>
    </source>
</evidence>
<dbReference type="GO" id="GO:0008324">
    <property type="term" value="F:monoatomic cation transmembrane transporter activity"/>
    <property type="evidence" value="ECO:0007669"/>
    <property type="project" value="InterPro"/>
</dbReference>
<dbReference type="NCBIfam" id="NF009291">
    <property type="entry name" value="PRK12651.1-1"/>
    <property type="match status" value="1"/>
</dbReference>
<accession>A0A418IRS2</accession>
<dbReference type="PANTHER" id="PTHR34584">
    <property type="entry name" value="NA(+)/H(+) ANTIPORTER SUBUNIT E1"/>
    <property type="match status" value="1"/>
</dbReference>
<gene>
    <name evidence="10" type="ORF">BU097_01420</name>
</gene>
<dbReference type="OrthoDB" id="9800498at2"/>